<gene>
    <name evidence="1" type="ORF">D3871_13025</name>
</gene>
<protein>
    <submittedName>
        <fullName evidence="1">Uncharacterized protein</fullName>
    </submittedName>
</protein>
<proteinExistence type="predicted"/>
<accession>A0A3A3FYQ8</accession>
<dbReference type="OrthoDB" id="8781368at2"/>
<comment type="caution">
    <text evidence="1">The sequence shown here is derived from an EMBL/GenBank/DDBJ whole genome shotgun (WGS) entry which is preliminary data.</text>
</comment>
<organism evidence="1 2">
    <name type="scientific">Noviherbaspirillum saxi</name>
    <dbReference type="NCBI Taxonomy" id="2320863"/>
    <lineage>
        <taxon>Bacteria</taxon>
        <taxon>Pseudomonadati</taxon>
        <taxon>Pseudomonadota</taxon>
        <taxon>Betaproteobacteria</taxon>
        <taxon>Burkholderiales</taxon>
        <taxon>Oxalobacteraceae</taxon>
        <taxon>Noviherbaspirillum</taxon>
    </lineage>
</organism>
<sequence>MSTATYTSSAHTSAGLSYTENLGRAARAFLAALLAVTPGVKAAPAAKSKRDVGSVAELYRLAGGYDSIQPSLAQELRALASVDRD</sequence>
<name>A0A3A3FYQ8_9BURK</name>
<evidence type="ECO:0000313" key="2">
    <source>
        <dbReference type="Proteomes" id="UP000265955"/>
    </source>
</evidence>
<evidence type="ECO:0000313" key="1">
    <source>
        <dbReference type="EMBL" id="RJF99341.1"/>
    </source>
</evidence>
<dbReference type="EMBL" id="QYUO01000001">
    <property type="protein sequence ID" value="RJF99341.1"/>
    <property type="molecule type" value="Genomic_DNA"/>
</dbReference>
<dbReference type="AlphaFoldDB" id="A0A3A3FYQ8"/>
<dbReference type="RefSeq" id="WP_119769281.1">
    <property type="nucleotide sequence ID" value="NZ_QYUO01000001.1"/>
</dbReference>
<keyword evidence="2" id="KW-1185">Reference proteome</keyword>
<reference evidence="2" key="1">
    <citation type="submission" date="2018-09" db="EMBL/GenBank/DDBJ databases">
        <authorList>
            <person name="Zhu H."/>
        </authorList>
    </citation>
    <scope>NUCLEOTIDE SEQUENCE [LARGE SCALE GENOMIC DNA]</scope>
    <source>
        <strain evidence="2">K1R23-30</strain>
    </source>
</reference>
<dbReference type="Proteomes" id="UP000265955">
    <property type="component" value="Unassembled WGS sequence"/>
</dbReference>